<evidence type="ECO:0000256" key="1">
    <source>
        <dbReference type="SAM" id="MobiDB-lite"/>
    </source>
</evidence>
<feature type="region of interest" description="Disordered" evidence="1">
    <location>
        <begin position="1"/>
        <end position="82"/>
    </location>
</feature>
<feature type="compositionally biased region" description="Low complexity" evidence="1">
    <location>
        <begin position="36"/>
        <end position="46"/>
    </location>
</feature>
<dbReference type="AlphaFoldDB" id="A0A918HN97"/>
<comment type="caution">
    <text evidence="2">The sequence shown here is derived from an EMBL/GenBank/DDBJ whole genome shotgun (WGS) entry which is preliminary data.</text>
</comment>
<dbReference type="Proteomes" id="UP000646776">
    <property type="component" value="Unassembled WGS sequence"/>
</dbReference>
<evidence type="ECO:0000313" key="2">
    <source>
        <dbReference type="EMBL" id="GGT85019.1"/>
    </source>
</evidence>
<sequence length="82" mass="7989">MDAVGTDTPASRATTASVGPAVMPAPAVRTIGNHLSGPPEGPGESSTGALSKPLAQQNDSQKALAILGGPRRDVKTPGSAGS</sequence>
<gene>
    <name evidence="2" type="ORF">GCM10010226_74600</name>
</gene>
<evidence type="ECO:0000313" key="3">
    <source>
        <dbReference type="Proteomes" id="UP000646776"/>
    </source>
</evidence>
<name>A0A918HN97_9ACTN</name>
<protein>
    <submittedName>
        <fullName evidence="2">Uncharacterized protein</fullName>
    </submittedName>
</protein>
<proteinExistence type="predicted"/>
<accession>A0A918HN97</accession>
<reference evidence="2" key="2">
    <citation type="submission" date="2020-09" db="EMBL/GenBank/DDBJ databases">
        <authorList>
            <person name="Sun Q."/>
            <person name="Ohkuma M."/>
        </authorList>
    </citation>
    <scope>NUCLEOTIDE SEQUENCE</scope>
    <source>
        <strain evidence="2">JCM 4125</strain>
    </source>
</reference>
<dbReference type="EMBL" id="BMSA01000030">
    <property type="protein sequence ID" value="GGT85019.1"/>
    <property type="molecule type" value="Genomic_DNA"/>
</dbReference>
<feature type="compositionally biased region" description="Polar residues" evidence="1">
    <location>
        <begin position="8"/>
        <end position="17"/>
    </location>
</feature>
<organism evidence="2 3">
    <name type="scientific">Streptomyces phaeofaciens</name>
    <dbReference type="NCBI Taxonomy" id="68254"/>
    <lineage>
        <taxon>Bacteria</taxon>
        <taxon>Bacillati</taxon>
        <taxon>Actinomycetota</taxon>
        <taxon>Actinomycetes</taxon>
        <taxon>Kitasatosporales</taxon>
        <taxon>Streptomycetaceae</taxon>
        <taxon>Streptomyces</taxon>
    </lineage>
</organism>
<reference evidence="2" key="1">
    <citation type="journal article" date="2014" name="Int. J. Syst. Evol. Microbiol.">
        <title>Complete genome sequence of Corynebacterium casei LMG S-19264T (=DSM 44701T), isolated from a smear-ripened cheese.</title>
        <authorList>
            <consortium name="US DOE Joint Genome Institute (JGI-PGF)"/>
            <person name="Walter F."/>
            <person name="Albersmeier A."/>
            <person name="Kalinowski J."/>
            <person name="Ruckert C."/>
        </authorList>
    </citation>
    <scope>NUCLEOTIDE SEQUENCE</scope>
    <source>
        <strain evidence="2">JCM 4125</strain>
    </source>
</reference>
<keyword evidence="3" id="KW-1185">Reference proteome</keyword>